<dbReference type="GO" id="GO:0008379">
    <property type="term" value="F:thioredoxin peroxidase activity"/>
    <property type="evidence" value="ECO:0007669"/>
    <property type="project" value="TreeGrafter"/>
</dbReference>
<evidence type="ECO:0000256" key="1">
    <source>
        <dbReference type="ARBA" id="ARBA00004496"/>
    </source>
</evidence>
<comment type="caution">
    <text evidence="8">The sequence shown here is derived from an EMBL/GenBank/DDBJ whole genome shotgun (WGS) entry which is preliminary data.</text>
</comment>
<feature type="domain" description="Thioredoxin" evidence="7">
    <location>
        <begin position="61"/>
        <end position="219"/>
    </location>
</feature>
<dbReference type="Gene3D" id="3.40.30.10">
    <property type="entry name" value="Glutaredoxin"/>
    <property type="match status" value="1"/>
</dbReference>
<dbReference type="InterPro" id="IPR013766">
    <property type="entry name" value="Thioredoxin_domain"/>
</dbReference>
<dbReference type="SUPFAM" id="SSF52833">
    <property type="entry name" value="Thioredoxin-like"/>
    <property type="match status" value="1"/>
</dbReference>
<reference evidence="8 9" key="1">
    <citation type="journal article" date="2017" name="BMC Genomics">
        <title>Whole-genome assembly of Babesia ovata and comparative genomics between closely related pathogens.</title>
        <authorList>
            <person name="Yamagishi J."/>
            <person name="Asada M."/>
            <person name="Hakimi H."/>
            <person name="Tanaka T.Q."/>
            <person name="Sugimoto C."/>
            <person name="Kawazu S."/>
        </authorList>
    </citation>
    <scope>NUCLEOTIDE SEQUENCE [LARGE SCALE GENOMIC DNA]</scope>
    <source>
        <strain evidence="8 9">Miyake</strain>
    </source>
</reference>
<dbReference type="EMBL" id="BDSA01000004">
    <property type="protein sequence ID" value="GBE62184.1"/>
    <property type="molecule type" value="Genomic_DNA"/>
</dbReference>
<dbReference type="FunFam" id="3.40.30.10:FF:000002">
    <property type="entry name" value="Alkyl hydroperoxide reductase C"/>
    <property type="match status" value="1"/>
</dbReference>
<dbReference type="InterPro" id="IPR019479">
    <property type="entry name" value="Peroxiredoxin_C"/>
</dbReference>
<evidence type="ECO:0000256" key="3">
    <source>
        <dbReference type="ARBA" id="ARBA00022490"/>
    </source>
</evidence>
<dbReference type="GO" id="GO:0045454">
    <property type="term" value="P:cell redox homeostasis"/>
    <property type="evidence" value="ECO:0007669"/>
    <property type="project" value="TreeGrafter"/>
</dbReference>
<keyword evidence="9" id="KW-1185">Reference proteome</keyword>
<dbReference type="InterPro" id="IPR036249">
    <property type="entry name" value="Thioredoxin-like_sf"/>
</dbReference>
<dbReference type="PANTHER" id="PTHR10681:SF128">
    <property type="entry name" value="THIOREDOXIN-DEPENDENT PEROXIDE REDUCTASE, MITOCHONDRIAL"/>
    <property type="match status" value="1"/>
</dbReference>
<dbReference type="OrthoDB" id="2996783at2759"/>
<organism evidence="8 9">
    <name type="scientific">Babesia ovata</name>
    <dbReference type="NCBI Taxonomy" id="189622"/>
    <lineage>
        <taxon>Eukaryota</taxon>
        <taxon>Sar</taxon>
        <taxon>Alveolata</taxon>
        <taxon>Apicomplexa</taxon>
        <taxon>Aconoidasida</taxon>
        <taxon>Piroplasmida</taxon>
        <taxon>Babesiidae</taxon>
        <taxon>Babesia</taxon>
    </lineage>
</organism>
<dbReference type="GO" id="GO:0042744">
    <property type="term" value="P:hydrogen peroxide catabolic process"/>
    <property type="evidence" value="ECO:0007669"/>
    <property type="project" value="TreeGrafter"/>
</dbReference>
<gene>
    <name evidence="8" type="ORF">BOVATA_036770</name>
</gene>
<dbReference type="AlphaFoldDB" id="A0A2H6KGS5"/>
<evidence type="ECO:0000256" key="4">
    <source>
        <dbReference type="ARBA" id="ARBA00023002"/>
    </source>
</evidence>
<dbReference type="VEuPathDB" id="PiroplasmaDB:BOVATA_036770"/>
<dbReference type="PANTHER" id="PTHR10681">
    <property type="entry name" value="THIOREDOXIN PEROXIDASE"/>
    <property type="match status" value="1"/>
</dbReference>
<keyword evidence="6" id="KW-0676">Redox-active center</keyword>
<dbReference type="InterPro" id="IPR000866">
    <property type="entry name" value="AhpC/TSA"/>
</dbReference>
<keyword evidence="5" id="KW-1015">Disulfide bond</keyword>
<dbReference type="GO" id="GO:0005829">
    <property type="term" value="C:cytosol"/>
    <property type="evidence" value="ECO:0007669"/>
    <property type="project" value="TreeGrafter"/>
</dbReference>
<protein>
    <submittedName>
        <fullName evidence="8">Alkyl hydroperoxide reductase Thiol specific antioxidant Mal allergen</fullName>
    </submittedName>
</protein>
<dbReference type="GO" id="GO:0006979">
    <property type="term" value="P:response to oxidative stress"/>
    <property type="evidence" value="ECO:0007669"/>
    <property type="project" value="TreeGrafter"/>
</dbReference>
<evidence type="ECO:0000259" key="7">
    <source>
        <dbReference type="PROSITE" id="PS51352"/>
    </source>
</evidence>
<name>A0A2H6KGS5_9APIC</name>
<dbReference type="InterPro" id="IPR050217">
    <property type="entry name" value="Peroxiredoxin"/>
</dbReference>
<comment type="similarity">
    <text evidence="2">Belongs to the peroxiredoxin family. AhpC/Prx1 subfamily.</text>
</comment>
<keyword evidence="3" id="KW-0963">Cytoplasm</keyword>
<dbReference type="Pfam" id="PF10417">
    <property type="entry name" value="1-cysPrx_C"/>
    <property type="match status" value="1"/>
</dbReference>
<evidence type="ECO:0000256" key="6">
    <source>
        <dbReference type="ARBA" id="ARBA00023284"/>
    </source>
</evidence>
<dbReference type="CDD" id="cd03015">
    <property type="entry name" value="PRX_Typ2cys"/>
    <property type="match status" value="1"/>
</dbReference>
<sequence length="256" mass="27559">MIGCVARISAAACRAAMRCSGSSAARYFRTFAPMNSYAVHKVVAGRAFGTQASSCSVNVADLVGREMPSFKSSAVIDGSVKDFDAAEHFRGSYGLMVFYPLDFTFVCPSELLGFSERLSEFEERGIKVVGVSVDSPFSHLAWSQMDLKRGGVQGVKFPLVSDMSRSISKSFGMLRPEGFAQRASVLIDKAGKVRHVAVFDLGIGRSVDETLRVFDAIKFSDESGHVCPANWKKGAAAMAPTADSTGEYLAKTFNKA</sequence>
<dbReference type="PROSITE" id="PS51352">
    <property type="entry name" value="THIOREDOXIN_2"/>
    <property type="match status" value="1"/>
</dbReference>
<dbReference type="GO" id="GO:0033554">
    <property type="term" value="P:cellular response to stress"/>
    <property type="evidence" value="ECO:0007669"/>
    <property type="project" value="TreeGrafter"/>
</dbReference>
<proteinExistence type="inferred from homology"/>
<dbReference type="Pfam" id="PF00578">
    <property type="entry name" value="AhpC-TSA"/>
    <property type="match status" value="1"/>
</dbReference>
<evidence type="ECO:0000256" key="2">
    <source>
        <dbReference type="ARBA" id="ARBA00009796"/>
    </source>
</evidence>
<keyword evidence="4" id="KW-0560">Oxidoreductase</keyword>
<evidence type="ECO:0000313" key="8">
    <source>
        <dbReference type="EMBL" id="GBE62184.1"/>
    </source>
</evidence>
<dbReference type="GeneID" id="39875954"/>
<dbReference type="RefSeq" id="XP_028868427.1">
    <property type="nucleotide sequence ID" value="XM_029012594.1"/>
</dbReference>
<accession>A0A2H6KGS5</accession>
<dbReference type="Proteomes" id="UP000236319">
    <property type="component" value="Unassembled WGS sequence"/>
</dbReference>
<evidence type="ECO:0000256" key="5">
    <source>
        <dbReference type="ARBA" id="ARBA00023157"/>
    </source>
</evidence>
<evidence type="ECO:0000313" key="9">
    <source>
        <dbReference type="Proteomes" id="UP000236319"/>
    </source>
</evidence>
<comment type="subcellular location">
    <subcellularLocation>
        <location evidence="1">Cytoplasm</location>
    </subcellularLocation>
</comment>